<accession>A0A168PWC7</accession>
<evidence type="ECO:0000256" key="1">
    <source>
        <dbReference type="ARBA" id="ARBA00004240"/>
    </source>
</evidence>
<dbReference type="GO" id="GO:0005783">
    <property type="term" value="C:endoplasmic reticulum"/>
    <property type="evidence" value="ECO:0007669"/>
    <property type="project" value="UniProtKB-SubCell"/>
</dbReference>
<keyword evidence="4" id="KW-0488">Methylation</keyword>
<evidence type="ECO:0000256" key="5">
    <source>
        <dbReference type="ARBA" id="ARBA00022490"/>
    </source>
</evidence>
<keyword evidence="15" id="KW-1185">Reference proteome</keyword>
<dbReference type="GO" id="GO:0004866">
    <property type="term" value="F:endopeptidase inhibitor activity"/>
    <property type="evidence" value="ECO:0007669"/>
    <property type="project" value="InterPro"/>
</dbReference>
<evidence type="ECO:0000313" key="15">
    <source>
        <dbReference type="Proteomes" id="UP000078561"/>
    </source>
</evidence>
<dbReference type="GO" id="GO:0070628">
    <property type="term" value="F:proteasome binding"/>
    <property type="evidence" value="ECO:0007669"/>
    <property type="project" value="InterPro"/>
</dbReference>
<evidence type="ECO:0000256" key="4">
    <source>
        <dbReference type="ARBA" id="ARBA00022481"/>
    </source>
</evidence>
<dbReference type="OrthoDB" id="68090at2759"/>
<sequence length="345" mass="36542">MTSNVLDPSSILHKIAQNLPGSLTSPYDALTAATHAAMLSVGFKFAGLGDDARQEGDGTQTKLPEQWNAQGPHVYSIRYSHPQSSLTFIVKSLKLGDKWIVHGLGIDDNKTATLEVNTDEYTSQSFYPYTSTSDQPLVNGFISSTRLNDFLVLYKINIIQRLMPGLTKAGYTEEESSSTTTTPSTTATPRTDRQPQPPRPPIFDTPTTPEQPFSGRAPNSVGGDDLNPLGGPLGGIGPLGGGRGGGMFVGPDHPMFNNRRDLDDPAGVFGGPQPLPRGAVPPGARFDPIGPFGGNPGRGGSMFGRGGRGRGSGRSQFPGEPDNDELPPPVSQSARPETRTTTSSL</sequence>
<evidence type="ECO:0000256" key="7">
    <source>
        <dbReference type="ARBA" id="ARBA00022824"/>
    </source>
</evidence>
<proteinExistence type="inferred from homology"/>
<comment type="subcellular location">
    <subcellularLocation>
        <location evidence="2">Cytoplasm</location>
    </subcellularLocation>
    <subcellularLocation>
        <location evidence="1">Endoplasmic reticulum</location>
    </subcellularLocation>
</comment>
<evidence type="ECO:0000256" key="11">
    <source>
        <dbReference type="SAM" id="MobiDB-lite"/>
    </source>
</evidence>
<evidence type="ECO:0000259" key="13">
    <source>
        <dbReference type="Pfam" id="PF11566"/>
    </source>
</evidence>
<comment type="similarity">
    <text evidence="3">Belongs to the proteasome inhibitor PI31 family.</text>
</comment>
<feature type="domain" description="PI31 proteasome regulator C-terminal" evidence="12">
    <location>
        <begin position="221"/>
        <end position="291"/>
    </location>
</feature>
<feature type="domain" description="PI31 proteasome regulator N-terminal" evidence="13">
    <location>
        <begin position="22"/>
        <end position="168"/>
    </location>
</feature>
<gene>
    <name evidence="14" type="primary">ABSGL_08915.1 scaffold 10588</name>
</gene>
<dbReference type="Proteomes" id="UP000078561">
    <property type="component" value="Unassembled WGS sequence"/>
</dbReference>
<evidence type="ECO:0000259" key="12">
    <source>
        <dbReference type="Pfam" id="PF08577"/>
    </source>
</evidence>
<feature type="compositionally biased region" description="Gly residues" evidence="11">
    <location>
        <begin position="291"/>
        <end position="312"/>
    </location>
</feature>
<evidence type="ECO:0000256" key="10">
    <source>
        <dbReference type="ARBA" id="ARBA00024805"/>
    </source>
</evidence>
<reference evidence="14" key="1">
    <citation type="submission" date="2016-04" db="EMBL/GenBank/DDBJ databases">
        <authorList>
            <person name="Evans L.H."/>
            <person name="Alamgir A."/>
            <person name="Owens N."/>
            <person name="Weber N.D."/>
            <person name="Virtaneva K."/>
            <person name="Barbian K."/>
            <person name="Babar A."/>
            <person name="Rosenke K."/>
        </authorList>
    </citation>
    <scope>NUCLEOTIDE SEQUENCE [LARGE SCALE GENOMIC DNA]</scope>
    <source>
        <strain evidence="14">CBS 101.48</strain>
    </source>
</reference>
<evidence type="ECO:0000256" key="3">
    <source>
        <dbReference type="ARBA" id="ARBA00006405"/>
    </source>
</evidence>
<evidence type="ECO:0000313" key="14">
    <source>
        <dbReference type="EMBL" id="SAM03097.1"/>
    </source>
</evidence>
<dbReference type="EMBL" id="LT554051">
    <property type="protein sequence ID" value="SAM03097.1"/>
    <property type="molecule type" value="Genomic_DNA"/>
</dbReference>
<dbReference type="GO" id="GO:0043161">
    <property type="term" value="P:proteasome-mediated ubiquitin-dependent protein catabolic process"/>
    <property type="evidence" value="ECO:0007669"/>
    <property type="project" value="InterPro"/>
</dbReference>
<dbReference type="Pfam" id="PF08577">
    <property type="entry name" value="PI31_Prot_C"/>
    <property type="match status" value="1"/>
</dbReference>
<keyword evidence="8" id="KW-0647">Proteasome</keyword>
<feature type="compositionally biased region" description="Low complexity" evidence="11">
    <location>
        <begin position="177"/>
        <end position="189"/>
    </location>
</feature>
<dbReference type="AlphaFoldDB" id="A0A168PWC7"/>
<feature type="compositionally biased region" description="Gly residues" evidence="11">
    <location>
        <begin position="231"/>
        <end position="248"/>
    </location>
</feature>
<keyword evidence="7" id="KW-0256">Endoplasmic reticulum</keyword>
<feature type="region of interest" description="Disordered" evidence="11">
    <location>
        <begin position="276"/>
        <end position="345"/>
    </location>
</feature>
<feature type="compositionally biased region" description="Polar residues" evidence="11">
    <location>
        <begin position="331"/>
        <end position="345"/>
    </location>
</feature>
<feature type="region of interest" description="Disordered" evidence="11">
    <location>
        <begin position="170"/>
        <end position="248"/>
    </location>
</feature>
<dbReference type="PANTHER" id="PTHR13266">
    <property type="entry name" value="PROTEASOME INHIBITOR"/>
    <property type="match status" value="1"/>
</dbReference>
<evidence type="ECO:0000256" key="9">
    <source>
        <dbReference type="ARBA" id="ARBA00022990"/>
    </source>
</evidence>
<dbReference type="OMA" id="GHACMVA"/>
<evidence type="ECO:0000256" key="2">
    <source>
        <dbReference type="ARBA" id="ARBA00004496"/>
    </source>
</evidence>
<keyword evidence="9" id="KW-0007">Acetylation</keyword>
<dbReference type="InterPro" id="IPR045128">
    <property type="entry name" value="PI31-like"/>
</dbReference>
<name>A0A168PWC7_ABSGL</name>
<dbReference type="InterPro" id="IPR013886">
    <property type="entry name" value="PI31_Prot_C"/>
</dbReference>
<dbReference type="Pfam" id="PF11566">
    <property type="entry name" value="PI31_Prot_N"/>
    <property type="match status" value="1"/>
</dbReference>
<evidence type="ECO:0000256" key="6">
    <source>
        <dbReference type="ARBA" id="ARBA00022553"/>
    </source>
</evidence>
<dbReference type="STRING" id="4829.A0A168PWC7"/>
<dbReference type="InParanoid" id="A0A168PWC7"/>
<protein>
    <submittedName>
        <fullName evidence="14">Uncharacterized protein</fullName>
    </submittedName>
</protein>
<keyword evidence="5" id="KW-0963">Cytoplasm</keyword>
<organism evidence="14">
    <name type="scientific">Absidia glauca</name>
    <name type="common">Pin mould</name>
    <dbReference type="NCBI Taxonomy" id="4829"/>
    <lineage>
        <taxon>Eukaryota</taxon>
        <taxon>Fungi</taxon>
        <taxon>Fungi incertae sedis</taxon>
        <taxon>Mucoromycota</taxon>
        <taxon>Mucoromycotina</taxon>
        <taxon>Mucoromycetes</taxon>
        <taxon>Mucorales</taxon>
        <taxon>Cunninghamellaceae</taxon>
        <taxon>Absidia</taxon>
    </lineage>
</organism>
<comment type="function">
    <text evidence="10">Plays an important role in control of proteasome function. Inhibits the hydrolysis of protein and peptide substrates by the 20S proteasome. Also inhibits the activation of the proteasome by the proteasome regulatory proteins PA700 and PA28.</text>
</comment>
<dbReference type="GO" id="GO:0000502">
    <property type="term" value="C:proteasome complex"/>
    <property type="evidence" value="ECO:0007669"/>
    <property type="project" value="UniProtKB-KW"/>
</dbReference>
<dbReference type="InterPro" id="IPR021625">
    <property type="entry name" value="PI31_Prot_N"/>
</dbReference>
<evidence type="ECO:0000256" key="8">
    <source>
        <dbReference type="ARBA" id="ARBA00022942"/>
    </source>
</evidence>
<keyword evidence="6" id="KW-0597">Phosphoprotein</keyword>
<dbReference type="Gene3D" id="3.40.1000.30">
    <property type="match status" value="1"/>
</dbReference>
<dbReference type="PANTHER" id="PTHR13266:SF1">
    <property type="entry name" value="PROTEASOME INHIBITOR PI31 SUBUNIT"/>
    <property type="match status" value="1"/>
</dbReference>